<keyword evidence="1" id="KW-0812">Transmembrane</keyword>
<dbReference type="InterPro" id="IPR027463">
    <property type="entry name" value="AcrB_DN_DC_subdom"/>
</dbReference>
<feature type="transmembrane region" description="Helical" evidence="1">
    <location>
        <begin position="338"/>
        <end position="357"/>
    </location>
</feature>
<feature type="transmembrane region" description="Helical" evidence="1">
    <location>
        <begin position="891"/>
        <end position="912"/>
    </location>
</feature>
<accession>A0ABQ1IX51</accession>
<evidence type="ECO:0000256" key="1">
    <source>
        <dbReference type="SAM" id="Phobius"/>
    </source>
</evidence>
<dbReference type="Gene3D" id="3.30.70.1320">
    <property type="entry name" value="Multidrug efflux transporter AcrB pore domain like"/>
    <property type="match status" value="1"/>
</dbReference>
<protein>
    <submittedName>
        <fullName evidence="2">Acriflavine resistance protein B</fullName>
    </submittedName>
</protein>
<dbReference type="Gene3D" id="3.30.70.1440">
    <property type="entry name" value="Multidrug efflux transporter AcrB pore domain"/>
    <property type="match status" value="1"/>
</dbReference>
<dbReference type="PANTHER" id="PTHR32063:SF0">
    <property type="entry name" value="SWARMING MOTILITY PROTEIN SWRC"/>
    <property type="match status" value="1"/>
</dbReference>
<feature type="transmembrane region" description="Helical" evidence="1">
    <location>
        <begin position="865"/>
        <end position="884"/>
    </location>
</feature>
<dbReference type="PANTHER" id="PTHR32063">
    <property type="match status" value="1"/>
</dbReference>
<dbReference type="PRINTS" id="PR00702">
    <property type="entry name" value="ACRIFLAVINRP"/>
</dbReference>
<dbReference type="SUPFAM" id="SSF82693">
    <property type="entry name" value="Multidrug efflux transporter AcrB pore domain, PN1, PN2, PC1 and PC2 subdomains"/>
    <property type="match status" value="2"/>
</dbReference>
<dbReference type="SUPFAM" id="SSF82866">
    <property type="entry name" value="Multidrug efflux transporter AcrB transmembrane domain"/>
    <property type="match status" value="2"/>
</dbReference>
<dbReference type="Proteomes" id="UP000603352">
    <property type="component" value="Unassembled WGS sequence"/>
</dbReference>
<feature type="transmembrane region" description="Helical" evidence="1">
    <location>
        <begin position="364"/>
        <end position="384"/>
    </location>
</feature>
<dbReference type="Gene3D" id="3.30.2090.10">
    <property type="entry name" value="Multidrug efflux transporter AcrB TolC docking domain, DN and DC subdomains"/>
    <property type="match status" value="2"/>
</dbReference>
<dbReference type="SUPFAM" id="SSF82714">
    <property type="entry name" value="Multidrug efflux transporter AcrB TolC docking domain, DN and DC subdomains"/>
    <property type="match status" value="2"/>
</dbReference>
<feature type="transmembrane region" description="Helical" evidence="1">
    <location>
        <begin position="390"/>
        <end position="414"/>
    </location>
</feature>
<gene>
    <name evidence="2" type="ORF">GCM10011505_39450</name>
</gene>
<feature type="transmembrane region" description="Helical" evidence="1">
    <location>
        <begin position="1013"/>
        <end position="1038"/>
    </location>
</feature>
<evidence type="ECO:0000313" key="2">
    <source>
        <dbReference type="EMBL" id="GGB54580.1"/>
    </source>
</evidence>
<feature type="transmembrane region" description="Helical" evidence="1">
    <location>
        <begin position="435"/>
        <end position="455"/>
    </location>
</feature>
<dbReference type="Pfam" id="PF00873">
    <property type="entry name" value="ACR_tran"/>
    <property type="match status" value="1"/>
</dbReference>
<keyword evidence="1" id="KW-0472">Membrane</keyword>
<proteinExistence type="predicted"/>
<feature type="transmembrane region" description="Helical" evidence="1">
    <location>
        <begin position="981"/>
        <end position="1001"/>
    </location>
</feature>
<dbReference type="Gene3D" id="1.20.1640.10">
    <property type="entry name" value="Multidrug efflux transporter AcrB transmembrane domain"/>
    <property type="match status" value="2"/>
</dbReference>
<keyword evidence="3" id="KW-1185">Reference proteome</keyword>
<dbReference type="RefSeq" id="WP_188581080.1">
    <property type="nucleotide sequence ID" value="NZ_BMDZ01000058.1"/>
</dbReference>
<dbReference type="InterPro" id="IPR001036">
    <property type="entry name" value="Acrflvin-R"/>
</dbReference>
<reference evidence="3" key="1">
    <citation type="journal article" date="2019" name="Int. J. Syst. Evol. Microbiol.">
        <title>The Global Catalogue of Microorganisms (GCM) 10K type strain sequencing project: providing services to taxonomists for standard genome sequencing and annotation.</title>
        <authorList>
            <consortium name="The Broad Institute Genomics Platform"/>
            <consortium name="The Broad Institute Genome Sequencing Center for Infectious Disease"/>
            <person name="Wu L."/>
            <person name="Ma J."/>
        </authorList>
    </citation>
    <scope>NUCLEOTIDE SEQUENCE [LARGE SCALE GENOMIC DNA]</scope>
    <source>
        <strain evidence="3">CGMCC 1.10188</strain>
    </source>
</reference>
<sequence>MSFDLLLRQGNLIAVTVLALCVLGIMAAFSVPVQMIPDVSTRTIVVETSWPGATPQDIEQDILIEQEQHLRTLPGLRRIISNATSGQARIQLDFPFGTDINEALLRTSNALSQVSRYPENVDPPALSTMSASEEPFMYFAIAPKAGSAQQLDLAMVRDFVEDEVRPRIERVPGVALVEINGGAERQVRIVIDPERLAQRGLDMSAVRDAFRARNIDTSGGDLESGKRRVLVRAIGRFRDVASIASLVIDEGGGTITRLADVAQVRLEHFEQQALTFHNGDPALFLAVRREAGANVIQTKYAVLPEIEAARRDVLAPAGLDITLFSEDARYVEAAVVSVWQALVAGALLATGIMYVFLRSARTTAIGVVAIPICTIAAFVGLLLTGRTLNVISLAGIAFALGMTVDNAAVVLESIDQARRRGFGPFAAAVEGVRRVWPAVLACTVATVIVFLPIFFIEEEAGEIFSDIAIAIVAAVIASLVVAVTVVPALAARWLRAEARAPAVGEDHFDRVGRRLGWFTRSRARCTAVICGTMLAAGLGLVILTPPADYLPEGEETRIFAQMVAPPGYSLTEMDGVARALIVDLRRQIDGNGPEDAGPAPGFPRINTFAMFVSAQGITVVTDPSDPSELDRLRRALEERMTAVPGMRAATSRGSVISGDDGGTRSINLEVAGQDLAEVYRVAGAAYARAERLFQEAQVSSEPGALSLDQPMLELRPRWDRLAEVGLDADRFGYAVAALGDGAFAGEMILDGRRVDIYLFSSTGGAERLEMLRDLPIATPSGGVLPVSALADFERSVDTDNIRRVDGRRTVTISIVPPRSVALETGIARVRQELMADMIAAGEVPDGVTLDITGASDQLDATRQSLFGNFALGLVLSYFMLVAVFRHWGRPLFVMTTVPLGAAGGILGLALLNGMSAVLETLGLGRVDQPFDMITLLGFLVLLSAVVNNPILIVMETYAGIDAGRSTVEAVQDAVRLRLRPILMSTYANVIGLLPMVALPGAGTELYRGLGAVMLSGIIVSTIVTVTFLPCLLAVVIGLQRGISRRPWARPIGG</sequence>
<feature type="transmembrane region" description="Helical" evidence="1">
    <location>
        <begin position="932"/>
        <end position="954"/>
    </location>
</feature>
<feature type="transmembrane region" description="Helical" evidence="1">
    <location>
        <begin position="467"/>
        <end position="490"/>
    </location>
</feature>
<evidence type="ECO:0000313" key="3">
    <source>
        <dbReference type="Proteomes" id="UP000603352"/>
    </source>
</evidence>
<feature type="transmembrane region" description="Helical" evidence="1">
    <location>
        <begin position="523"/>
        <end position="543"/>
    </location>
</feature>
<dbReference type="EMBL" id="BMDZ01000058">
    <property type="protein sequence ID" value="GGB54580.1"/>
    <property type="molecule type" value="Genomic_DNA"/>
</dbReference>
<dbReference type="Gene3D" id="3.30.70.1430">
    <property type="entry name" value="Multidrug efflux transporter AcrB pore domain"/>
    <property type="match status" value="2"/>
</dbReference>
<name>A0ABQ1IX51_9PROT</name>
<organism evidence="2 3">
    <name type="scientific">Tistrella bauzanensis</name>
    <dbReference type="NCBI Taxonomy" id="657419"/>
    <lineage>
        <taxon>Bacteria</taxon>
        <taxon>Pseudomonadati</taxon>
        <taxon>Pseudomonadota</taxon>
        <taxon>Alphaproteobacteria</taxon>
        <taxon>Geminicoccales</taxon>
        <taxon>Geminicoccaceae</taxon>
        <taxon>Tistrella</taxon>
    </lineage>
</organism>
<keyword evidence="1" id="KW-1133">Transmembrane helix</keyword>
<comment type="caution">
    <text evidence="2">The sequence shown here is derived from an EMBL/GenBank/DDBJ whole genome shotgun (WGS) entry which is preliminary data.</text>
</comment>